<keyword evidence="1" id="KW-0812">Transmembrane</keyword>
<evidence type="ECO:0000256" key="1">
    <source>
        <dbReference type="SAM" id="Phobius"/>
    </source>
</evidence>
<organism evidence="2 3">
    <name type="scientific">Kribbella pittospori</name>
    <dbReference type="NCBI Taxonomy" id="722689"/>
    <lineage>
        <taxon>Bacteria</taxon>
        <taxon>Bacillati</taxon>
        <taxon>Actinomycetota</taxon>
        <taxon>Actinomycetes</taxon>
        <taxon>Propionibacteriales</taxon>
        <taxon>Kribbellaceae</taxon>
        <taxon>Kribbella</taxon>
    </lineage>
</organism>
<comment type="caution">
    <text evidence="2">The sequence shown here is derived from an EMBL/GenBank/DDBJ whole genome shotgun (WGS) entry which is preliminary data.</text>
</comment>
<gene>
    <name evidence="2" type="ORF">E0H73_04755</name>
</gene>
<sequence>MRLASLPSMMWPRDDLDGLVAVRAEPQPKAGHAVIAKAARPRYERLSVLIGVGGLLITAVGVIRDFVAG</sequence>
<dbReference type="AlphaFoldDB" id="A0A4R0L5N0"/>
<keyword evidence="1" id="KW-1133">Transmembrane helix</keyword>
<accession>A0A4R0L5N0</accession>
<reference evidence="2 3" key="1">
    <citation type="submission" date="2019-02" db="EMBL/GenBank/DDBJ databases">
        <title>Kribbella capetownensis sp. nov. and Kribbella speibonae sp. nov., isolated from soil.</title>
        <authorList>
            <person name="Curtis S.M."/>
            <person name="Norton I."/>
            <person name="Everest G.J."/>
            <person name="Meyers P.R."/>
        </authorList>
    </citation>
    <scope>NUCLEOTIDE SEQUENCE [LARGE SCALE GENOMIC DNA]</scope>
    <source>
        <strain evidence="2 3">NRRL B-24813</strain>
    </source>
</reference>
<proteinExistence type="predicted"/>
<feature type="transmembrane region" description="Helical" evidence="1">
    <location>
        <begin position="46"/>
        <end position="63"/>
    </location>
</feature>
<dbReference type="RefSeq" id="WP_131351732.1">
    <property type="nucleotide sequence ID" value="NZ_SJKB01000001.1"/>
</dbReference>
<name>A0A4R0L5N0_9ACTN</name>
<protein>
    <submittedName>
        <fullName evidence="2">Uncharacterized protein</fullName>
    </submittedName>
</protein>
<dbReference type="EMBL" id="SJKB01000001">
    <property type="protein sequence ID" value="TCC66218.1"/>
    <property type="molecule type" value="Genomic_DNA"/>
</dbReference>
<keyword evidence="1" id="KW-0472">Membrane</keyword>
<evidence type="ECO:0000313" key="2">
    <source>
        <dbReference type="EMBL" id="TCC66218.1"/>
    </source>
</evidence>
<evidence type="ECO:0000313" key="3">
    <source>
        <dbReference type="Proteomes" id="UP000291144"/>
    </source>
</evidence>
<keyword evidence="3" id="KW-1185">Reference proteome</keyword>
<dbReference type="Proteomes" id="UP000291144">
    <property type="component" value="Unassembled WGS sequence"/>
</dbReference>